<reference evidence="3" key="1">
    <citation type="submission" date="2021-10" db="EMBL/GenBank/DDBJ databases">
        <title>Tropical sea cucumber genome reveals ecological adaptation and Cuvierian tubules defense mechanism.</title>
        <authorList>
            <person name="Chen T."/>
        </authorList>
    </citation>
    <scope>NUCLEOTIDE SEQUENCE</scope>
    <source>
        <strain evidence="3">Nanhai2018</strain>
        <tissue evidence="3">Muscle</tissue>
    </source>
</reference>
<feature type="domain" description="F5/8 type C" evidence="2">
    <location>
        <begin position="36"/>
        <end position="186"/>
    </location>
</feature>
<accession>A0A9Q1BGW2</accession>
<evidence type="ECO:0000313" key="4">
    <source>
        <dbReference type="Proteomes" id="UP001152320"/>
    </source>
</evidence>
<organism evidence="3 4">
    <name type="scientific">Holothuria leucospilota</name>
    <name type="common">Black long sea cucumber</name>
    <name type="synonym">Mertensiothuria leucospilota</name>
    <dbReference type="NCBI Taxonomy" id="206669"/>
    <lineage>
        <taxon>Eukaryota</taxon>
        <taxon>Metazoa</taxon>
        <taxon>Echinodermata</taxon>
        <taxon>Eleutherozoa</taxon>
        <taxon>Echinozoa</taxon>
        <taxon>Holothuroidea</taxon>
        <taxon>Aspidochirotacea</taxon>
        <taxon>Aspidochirotida</taxon>
        <taxon>Holothuriidae</taxon>
        <taxon>Holothuria</taxon>
    </lineage>
</organism>
<dbReference type="FunFam" id="2.60.120.260:FF:000016">
    <property type="entry name" value="Contactin-associated protein-like 4 isoform 1"/>
    <property type="match status" value="1"/>
</dbReference>
<dbReference type="PROSITE" id="PS50022">
    <property type="entry name" value="FA58C_3"/>
    <property type="match status" value="1"/>
</dbReference>
<sequence length="188" mass="21005">MAAFLLLCLLFLVQDRTDAADGSPYCSYKAQPGTCCQRFRLIVNRDSHVCLKASSSYNSKHGPNRAALFETDNYGQPSGGIGGWAAKTNNANQWIQVGFDSSRRVTGVLLQGRGGPTTGDQWVTSFRVLFSDDEKVFYSTPVIEGTFDRDTVAHRYFDHPITARYFRINPVTWHGHITLRFDLLGCDV</sequence>
<dbReference type="SUPFAM" id="SSF49785">
    <property type="entry name" value="Galactose-binding domain-like"/>
    <property type="match status" value="1"/>
</dbReference>
<dbReference type="Gene3D" id="2.60.120.260">
    <property type="entry name" value="Galactose-binding domain-like"/>
    <property type="match status" value="1"/>
</dbReference>
<dbReference type="CDD" id="cd00057">
    <property type="entry name" value="FA58C"/>
    <property type="match status" value="1"/>
</dbReference>
<name>A0A9Q1BGW2_HOLLE</name>
<dbReference type="Proteomes" id="UP001152320">
    <property type="component" value="Chromosome 16"/>
</dbReference>
<dbReference type="Pfam" id="PF00754">
    <property type="entry name" value="F5_F8_type_C"/>
    <property type="match status" value="1"/>
</dbReference>
<proteinExistence type="predicted"/>
<feature type="chain" id="PRO_5040510579" evidence="1">
    <location>
        <begin position="20"/>
        <end position="188"/>
    </location>
</feature>
<dbReference type="InterPro" id="IPR000421">
    <property type="entry name" value="FA58C"/>
</dbReference>
<dbReference type="AlphaFoldDB" id="A0A9Q1BGW2"/>
<evidence type="ECO:0000256" key="1">
    <source>
        <dbReference type="SAM" id="SignalP"/>
    </source>
</evidence>
<dbReference type="SMART" id="SM00231">
    <property type="entry name" value="FA58C"/>
    <property type="match status" value="1"/>
</dbReference>
<feature type="signal peptide" evidence="1">
    <location>
        <begin position="1"/>
        <end position="19"/>
    </location>
</feature>
<dbReference type="PROSITE" id="PS01285">
    <property type="entry name" value="FA58C_1"/>
    <property type="match status" value="1"/>
</dbReference>
<dbReference type="OrthoDB" id="10067267at2759"/>
<evidence type="ECO:0000259" key="2">
    <source>
        <dbReference type="PROSITE" id="PS50022"/>
    </source>
</evidence>
<protein>
    <submittedName>
        <fullName evidence="3">Discoidin-1 subunit A</fullName>
    </submittedName>
</protein>
<dbReference type="EMBL" id="JAIZAY010000016">
    <property type="protein sequence ID" value="KAJ8027246.1"/>
    <property type="molecule type" value="Genomic_DNA"/>
</dbReference>
<evidence type="ECO:0000313" key="3">
    <source>
        <dbReference type="EMBL" id="KAJ8027246.1"/>
    </source>
</evidence>
<keyword evidence="1" id="KW-0732">Signal</keyword>
<dbReference type="PANTHER" id="PTHR24543">
    <property type="entry name" value="MULTICOPPER OXIDASE-RELATED"/>
    <property type="match status" value="1"/>
</dbReference>
<keyword evidence="4" id="KW-1185">Reference proteome</keyword>
<dbReference type="InterPro" id="IPR008979">
    <property type="entry name" value="Galactose-bd-like_sf"/>
</dbReference>
<comment type="caution">
    <text evidence="3">The sequence shown here is derived from an EMBL/GenBank/DDBJ whole genome shotgun (WGS) entry which is preliminary data.</text>
</comment>
<gene>
    <name evidence="3" type="ORF">HOLleu_32341</name>
</gene>